<evidence type="ECO:0000313" key="2">
    <source>
        <dbReference type="Proteomes" id="UP000003295"/>
    </source>
</evidence>
<gene>
    <name evidence="1" type="ORF">COLINT_02845</name>
</gene>
<dbReference type="HOGENOM" id="CLU_3307957_0_0_11"/>
<dbReference type="Proteomes" id="UP000003295">
    <property type="component" value="Unassembled WGS sequence"/>
</dbReference>
<comment type="caution">
    <text evidence="1">The sequence shown here is derived from an EMBL/GenBank/DDBJ whole genome shotgun (WGS) entry which is preliminary data.</text>
</comment>
<dbReference type="AlphaFoldDB" id="C4F9W1"/>
<accession>C4F9W1</accession>
<dbReference type="EMBL" id="ABXH02000015">
    <property type="protein sequence ID" value="EEP44489.1"/>
    <property type="molecule type" value="Genomic_DNA"/>
</dbReference>
<proteinExistence type="predicted"/>
<dbReference type="STRING" id="521003.COLINT_02845"/>
<reference evidence="1 2" key="1">
    <citation type="submission" date="2009-04" db="EMBL/GenBank/DDBJ databases">
        <authorList>
            <person name="Weinstock G."/>
            <person name="Sodergren E."/>
            <person name="Clifton S."/>
            <person name="Fulton L."/>
            <person name="Fulton B."/>
            <person name="Courtney L."/>
            <person name="Fronick C."/>
            <person name="Harrison M."/>
            <person name="Strong C."/>
            <person name="Farmer C."/>
            <person name="Delahaunty K."/>
            <person name="Markovic C."/>
            <person name="Hall O."/>
            <person name="Minx P."/>
            <person name="Tomlinson C."/>
            <person name="Mitreva M."/>
            <person name="Nelson J."/>
            <person name="Hou S."/>
            <person name="Wollam A."/>
            <person name="Pepin K.H."/>
            <person name="Johnson M."/>
            <person name="Bhonagiri V."/>
            <person name="Nash W.E."/>
            <person name="Warren W."/>
            <person name="Chinwalla A."/>
            <person name="Mardis E.R."/>
            <person name="Wilson R.K."/>
        </authorList>
    </citation>
    <scope>NUCLEOTIDE SEQUENCE [LARGE SCALE GENOMIC DNA]</scope>
    <source>
        <strain evidence="1 2">DSM 13280</strain>
    </source>
</reference>
<protein>
    <submittedName>
        <fullName evidence="1">Uncharacterized protein</fullName>
    </submittedName>
</protein>
<evidence type="ECO:0000313" key="1">
    <source>
        <dbReference type="EMBL" id="EEP44489.1"/>
    </source>
</evidence>
<sequence length="39" mass="4364">MIRRNPCPSPCDVQLGRVQITHATVLARTYTGNRHSSAR</sequence>
<organism evidence="1 2">
    <name type="scientific">Collinsella intestinalis DSM 13280</name>
    <dbReference type="NCBI Taxonomy" id="521003"/>
    <lineage>
        <taxon>Bacteria</taxon>
        <taxon>Bacillati</taxon>
        <taxon>Actinomycetota</taxon>
        <taxon>Coriobacteriia</taxon>
        <taxon>Coriobacteriales</taxon>
        <taxon>Coriobacteriaceae</taxon>
        <taxon>Collinsella</taxon>
    </lineage>
</organism>
<name>C4F9W1_9ACTN</name>